<sequence length="68" mass="7184">MEIEALISSVCSNLLDGDQRSFGPNRLGAGFAAAACAWVELELKPKSKAFDATFFGISVELRSEGCSA</sequence>
<dbReference type="EMBL" id="JAAALK010000286">
    <property type="protein sequence ID" value="KAG8061080.1"/>
    <property type="molecule type" value="Genomic_DNA"/>
</dbReference>
<reference evidence="1" key="2">
    <citation type="submission" date="2021-02" db="EMBL/GenBank/DDBJ databases">
        <authorList>
            <person name="Kimball J.A."/>
            <person name="Haas M.W."/>
            <person name="Macchietto M."/>
            <person name="Kono T."/>
            <person name="Duquette J."/>
            <person name="Shao M."/>
        </authorList>
    </citation>
    <scope>NUCLEOTIDE SEQUENCE</scope>
    <source>
        <tissue evidence="1">Fresh leaf tissue</tissue>
    </source>
</reference>
<evidence type="ECO:0000313" key="1">
    <source>
        <dbReference type="EMBL" id="KAG8061080.1"/>
    </source>
</evidence>
<dbReference type="Proteomes" id="UP000729402">
    <property type="component" value="Unassembled WGS sequence"/>
</dbReference>
<reference evidence="1" key="1">
    <citation type="journal article" date="2021" name="bioRxiv">
        <title>Whole Genome Assembly and Annotation of Northern Wild Rice, Zizania palustris L., Supports a Whole Genome Duplication in the Zizania Genus.</title>
        <authorList>
            <person name="Haas M."/>
            <person name="Kono T."/>
            <person name="Macchietto M."/>
            <person name="Millas R."/>
            <person name="McGilp L."/>
            <person name="Shao M."/>
            <person name="Duquette J."/>
            <person name="Hirsch C.N."/>
            <person name="Kimball J."/>
        </authorList>
    </citation>
    <scope>NUCLEOTIDE SEQUENCE</scope>
    <source>
        <tissue evidence="1">Fresh leaf tissue</tissue>
    </source>
</reference>
<accession>A0A8J5VCT6</accession>
<keyword evidence="2" id="KW-1185">Reference proteome</keyword>
<name>A0A8J5VCT6_ZIZPA</name>
<organism evidence="1 2">
    <name type="scientific">Zizania palustris</name>
    <name type="common">Northern wild rice</name>
    <dbReference type="NCBI Taxonomy" id="103762"/>
    <lineage>
        <taxon>Eukaryota</taxon>
        <taxon>Viridiplantae</taxon>
        <taxon>Streptophyta</taxon>
        <taxon>Embryophyta</taxon>
        <taxon>Tracheophyta</taxon>
        <taxon>Spermatophyta</taxon>
        <taxon>Magnoliopsida</taxon>
        <taxon>Liliopsida</taxon>
        <taxon>Poales</taxon>
        <taxon>Poaceae</taxon>
        <taxon>BOP clade</taxon>
        <taxon>Oryzoideae</taxon>
        <taxon>Oryzeae</taxon>
        <taxon>Zizaniinae</taxon>
        <taxon>Zizania</taxon>
    </lineage>
</organism>
<proteinExistence type="predicted"/>
<protein>
    <submittedName>
        <fullName evidence="1">Uncharacterized protein</fullName>
    </submittedName>
</protein>
<evidence type="ECO:0000313" key="2">
    <source>
        <dbReference type="Proteomes" id="UP000729402"/>
    </source>
</evidence>
<gene>
    <name evidence="1" type="ORF">GUJ93_ZPchr0003g18576</name>
</gene>
<comment type="caution">
    <text evidence="1">The sequence shown here is derived from an EMBL/GenBank/DDBJ whole genome shotgun (WGS) entry which is preliminary data.</text>
</comment>
<dbReference type="AlphaFoldDB" id="A0A8J5VCT6"/>